<reference evidence="4" key="1">
    <citation type="submission" date="2021-01" db="EMBL/GenBank/DDBJ databases">
        <authorList>
            <consortium name="Genoscope - CEA"/>
            <person name="William W."/>
        </authorList>
    </citation>
    <scope>NUCLEOTIDE SEQUENCE</scope>
</reference>
<evidence type="ECO:0000313" key="4">
    <source>
        <dbReference type="EMBL" id="CAD8087895.1"/>
    </source>
</evidence>
<feature type="domain" description="PSI" evidence="3">
    <location>
        <begin position="335"/>
        <end position="386"/>
    </location>
</feature>
<dbReference type="Proteomes" id="UP000688137">
    <property type="component" value="Unassembled WGS sequence"/>
</dbReference>
<accession>A0A8S1NFU0</accession>
<evidence type="ECO:0000313" key="5">
    <source>
        <dbReference type="Proteomes" id="UP000688137"/>
    </source>
</evidence>
<feature type="chain" id="PRO_5035893675" description="PSI domain-containing protein" evidence="2">
    <location>
        <begin position="22"/>
        <end position="2864"/>
    </location>
</feature>
<gene>
    <name evidence="4" type="ORF">PPRIM_AZ9-3.1.T0790195</name>
</gene>
<feature type="domain" description="PSI" evidence="3">
    <location>
        <begin position="77"/>
        <end position="118"/>
    </location>
</feature>
<evidence type="ECO:0000259" key="3">
    <source>
        <dbReference type="SMART" id="SM00423"/>
    </source>
</evidence>
<dbReference type="SMART" id="SM00423">
    <property type="entry name" value="PSI"/>
    <property type="match status" value="9"/>
</dbReference>
<feature type="domain" description="PSI" evidence="3">
    <location>
        <begin position="1934"/>
        <end position="1983"/>
    </location>
</feature>
<dbReference type="Pfam" id="PF01508">
    <property type="entry name" value="Paramecium_SA"/>
    <property type="match status" value="33"/>
</dbReference>
<keyword evidence="2" id="KW-0732">Signal</keyword>
<feature type="domain" description="PSI" evidence="3">
    <location>
        <begin position="26"/>
        <end position="71"/>
    </location>
</feature>
<feature type="domain" description="PSI" evidence="3">
    <location>
        <begin position="2330"/>
        <end position="2382"/>
    </location>
</feature>
<protein>
    <recommendedName>
        <fullName evidence="3">PSI domain-containing protein</fullName>
    </recommendedName>
</protein>
<dbReference type="OMA" id="NCMVTNA"/>
<dbReference type="InterPro" id="IPR002895">
    <property type="entry name" value="Paramecium_SA"/>
</dbReference>
<dbReference type="PROSITE" id="PS51257">
    <property type="entry name" value="PROKAR_LIPOPROTEIN"/>
    <property type="match status" value="1"/>
</dbReference>
<feature type="domain" description="PSI" evidence="3">
    <location>
        <begin position="433"/>
        <end position="487"/>
    </location>
</feature>
<keyword evidence="5" id="KW-1185">Reference proteome</keyword>
<comment type="caution">
    <text evidence="4">The sequence shown here is derived from an EMBL/GenBank/DDBJ whole genome shotgun (WGS) entry which is preliminary data.</text>
</comment>
<dbReference type="EMBL" id="CAJJDM010000082">
    <property type="protein sequence ID" value="CAD8087895.1"/>
    <property type="molecule type" value="Genomic_DNA"/>
</dbReference>
<organism evidence="4 5">
    <name type="scientific">Paramecium primaurelia</name>
    <dbReference type="NCBI Taxonomy" id="5886"/>
    <lineage>
        <taxon>Eukaryota</taxon>
        <taxon>Sar</taxon>
        <taxon>Alveolata</taxon>
        <taxon>Ciliophora</taxon>
        <taxon>Intramacronucleata</taxon>
        <taxon>Oligohymenophorea</taxon>
        <taxon>Peniculida</taxon>
        <taxon>Parameciidae</taxon>
        <taxon>Paramecium</taxon>
    </lineage>
</organism>
<feature type="signal peptide" evidence="2">
    <location>
        <begin position="1"/>
        <end position="21"/>
    </location>
</feature>
<evidence type="ECO:0000256" key="2">
    <source>
        <dbReference type="SAM" id="SignalP"/>
    </source>
</evidence>
<dbReference type="SMART" id="SM00639">
    <property type="entry name" value="PSA"/>
    <property type="match status" value="35"/>
</dbReference>
<feature type="domain" description="PSI" evidence="3">
    <location>
        <begin position="136"/>
        <end position="184"/>
    </location>
</feature>
<name>A0A8S1NFU0_PARPR</name>
<dbReference type="InterPro" id="IPR016201">
    <property type="entry name" value="PSI"/>
</dbReference>
<sequence>MNNKFIIFSLLLALVASQTYSLTSCTCAQLLSEGDCIKNVSLGCSWDTTKKTCGVSTTPVTPTVTYAAYCDTFAETDCPKAKPCTDCGNYAACAWVESKCTFFTGCTPFAKTLDSECQAISNRCITDGTHCVEVDACSTYKKQLPCVKNAAGSLCYWDTTNNTCVDANTCDKLPATFATDKDCRDVISTCTTKTGGGCVDSGNNCSDQTLEIQCVWNKLKTTSCYWDGAACKDRICDNAPTSLTTDDACKTFRTDGTCTTKANGGCVTRTTCAAATIQASCIKNSSGGDCYWTGTACVDKTCANAPTTMTTNSACAGFVTGCITKSGGGCVANGACSVANVQAACVKNSSNFDCIWDTTCKEKTCANAPTTNNTHDLCTSYLSTCTVKSGGGCQNRTCANAPTTMTTNDACEAYLTGNNCITKSGGGCVTNTTCAAITLEAACVKNSSGSTCFWDTASSSCKDKTCVNAPATNTTHDLCQAFLNTCTVNSTSAGCVEKTCENSLVLAICDKDTSSRACIWKGKCYKKQCVLASSATTTHADCQTYHSTCTLSNSGTGCVPLPLKCEAITIEAACNLKANGQPCGWNGSQCIDKACSTASKTFTTTSQCTGHISTCVANNPVTVNGSLTIQGCQDLPTTCAARKSSENCEITRVGFPTCLWVSSSTSCVEKSCATASTVGTTGALSAGGFTFSGCQTYLNTCISNNTADGCIAKPSSCSSLVSSNCRDGSKASGDCYWNGSSCVDKTCANIIQTTHNSCNTTFNQCTVNNGGTACQTLATACTSYSTQENCKFTSTNKNCVWTGLACRNATCADAPDTTAYDSDTECLAYPTPSETCTVVYKVGAQGCVSKSANCSDYMTSAQCHKTLTNLTANDDCKWIVDRCYALSSFATGACTTFKGTKTMCEGYRAGCTNTVGAASSASCTLDCTLKTGSSLTFADCQALDSTCSVKKDGTGCIAIQSTCAGYGSTAANCFRSSASGTAGYCAMNTNCQSVTSASECALVTGLTGLDHSKCQLYHSSCTSLKNGTGCQEYKTVCSGYTADNNCSGSGQGKCFWNGSSCNRFTSCSSITGTGLTDAICAAKNAACFANATGTACYAKAATCAGYTVSANCMVTNAGTPVQCVWSGTACADLATPATQCQLVTGTGLTDAICAAKNAACFANATGTACYAKAATCAGYTVSANCMVTNAGTPVQCVWSGTACADLATPATQCQLVTGTGLTDAICAAKNAACFANATGTACYAKAATCAGYTVSANCMVTNAGTPVQCVWSGTACADLATPATQCQLVTGTGLTDAICAAKNAACFANATGTACYVKAATCAEYTVSANCMVTNAGTPVQCVWSGTACADLATPATQCQLVTGTGLTDAICAAKNAACFANATGTACYAKAATCAEYTVSANCMVTNAGTPVQCVWSGTACADLATPATQCQLVTGTGLTDAICAAKNAACFANATGTACYAKAATCAEYTVSANCMVTNAGTPVQCVWSGTACADLATPATQCQLVTGTGLTDAICAAKNAACFANATGTACYAKAATCAGYTVSANCMVTNAGTPVQCVWSGTACADLATPATQCQLVTGTGLTDAICAAKNAACFANATGTACYAKAATCAEYTVSANCMVTNAGTPVNCFWNSAATSPEASCQQLSGPQCSSITGSGLDHTQCQDYSANCTSVSDGSACQDLKLTCEQYPGTTLGCTKTATSKCYLQGSACITISNVATDCAKITGSAGTITYEICQSYNTGCSVNRARSACVQQQAQCSGYTSAMTSCYKSGAGLCIASTNTDTACVAATAATACDAVYLGAGNYSSANCNEMKAGCTNNGTTACVAKTCANAVVTFNHTNCYSYLNTCTVNSGNSACQTMASKCADQTQASCLYSVEGECVVVGTSCVRKTCDTAATDNTRDDDTECSAYQQSCTVARLGGCQARAACASYKSSLQCKFNTSGGKCFWNPTNKTCVDLNCGNIEATTLYDTHNECVAVDATLACTVRATNGAAAQGCMARGACASYTIEEQCKTNASNGVCVWNTNANLPAPACQDKSCTSAPTSTTTHNDCYAYYNTATVKCTVVATPSNSGGNPTLGGCQQTAACSSYIDKEQCQINANGDPCGWNGTQCADKSCATAPATADYDDDTKCRAYITNKCTVSDSGQGCVEIPATCETMTQKQCYYNKAGDPCYWTGTACITKSCDNAPDATATADECNTYLAGCTLDNVKCKTKVCEDFAFATDALCKQAISTCTTNGTNCVTRGTCFQALSQAGCVTSSTNQQCEWIPAVLNASNVITSPAYCTIKNCSTAPITLTSEAACAGYFTNCTTKNGGGCVTKSTCSAVTIDVACTTALNGTVCAWDSAQNKCRDKDCQDFSGTTHAACQAQRAGCTAGASGKCARVQNCEQTSVRAACIEGTNGPCLWIDKYLNTDGTQGACFRYTSCKSLNWNNDNSCKWISNKCTTNGSNCVGITLCSETNTDGGCVTGYDGACIQSVPALNSSDPKVCKPYTSCADAFYTTHSDCQIASSKCTTNGTTGCIALGSCSSYTAQAGCYFNDKGTLYTSGVITSTGICTWDTTSSSCRDQSCADLTGTTHATCSSQLSTCTSDGTTCLLKGACTSYTTQTACTTAVGSDGACYWELASATNNNTAKCRLLTCADIQNGTATNVCSVALSTCVSNGTACIPKANCSTYTSKIACNSGGLDGICVFTQSTATGAAAGTGTCALMTACTVANNDQTACQAARDRCSWTAASGTGATAVASKCATHTCATNQATNGACTRFLNWDKKTQQVCTLVSGACTATDPSTLSSNDCFLVSGYTYTWNASTSKCGVCTAVVVQPNTTDNNTNTTNNNTTTDSGYILGLSIVLGYLMF</sequence>
<feature type="domain" description="PSI" evidence="3">
    <location>
        <begin position="271"/>
        <end position="316"/>
    </location>
</feature>
<feature type="domain" description="PSI" evidence="3">
    <location>
        <begin position="564"/>
        <end position="616"/>
    </location>
</feature>
<evidence type="ECO:0000256" key="1">
    <source>
        <dbReference type="ARBA" id="ARBA00023180"/>
    </source>
</evidence>
<keyword evidence="1" id="KW-0325">Glycoprotein</keyword>
<proteinExistence type="predicted"/>